<dbReference type="Gene3D" id="3.50.50.60">
    <property type="entry name" value="FAD/NAD(P)-binding domain"/>
    <property type="match status" value="1"/>
</dbReference>
<dbReference type="EC" id="1.14.13.8" evidence="3"/>
<keyword evidence="14" id="KW-1185">Reference proteome</keyword>
<feature type="transmembrane region" description="Helical" evidence="12">
    <location>
        <begin position="278"/>
        <end position="301"/>
    </location>
</feature>
<evidence type="ECO:0000256" key="9">
    <source>
        <dbReference type="ARBA" id="ARBA00023002"/>
    </source>
</evidence>
<dbReference type="GO" id="GO:0004499">
    <property type="term" value="F:N,N-dimethylaniline monooxygenase activity"/>
    <property type="evidence" value="ECO:0007669"/>
    <property type="project" value="InterPro"/>
</dbReference>
<proteinExistence type="inferred from homology"/>
<keyword evidence="7" id="KW-0492">Microsome</keyword>
<evidence type="ECO:0000256" key="7">
    <source>
        <dbReference type="ARBA" id="ARBA00022848"/>
    </source>
</evidence>
<keyword evidence="6" id="KW-0274">FAD</keyword>
<reference evidence="13" key="1">
    <citation type="submission" date="2023-10" db="EMBL/GenBank/DDBJ databases">
        <title>Genome assembly of Pristionchus species.</title>
        <authorList>
            <person name="Yoshida K."/>
            <person name="Sommer R.J."/>
        </authorList>
    </citation>
    <scope>NUCLEOTIDE SEQUENCE</scope>
    <source>
        <strain evidence="13">RS5133</strain>
    </source>
</reference>
<keyword evidence="8 12" id="KW-1133">Transmembrane helix</keyword>
<dbReference type="Pfam" id="PF00743">
    <property type="entry name" value="FMO-like"/>
    <property type="match status" value="1"/>
</dbReference>
<dbReference type="EMBL" id="BTSY01000001">
    <property type="protein sequence ID" value="GMT08724.1"/>
    <property type="molecule type" value="Genomic_DNA"/>
</dbReference>
<dbReference type="AlphaFoldDB" id="A0AAV5USD3"/>
<feature type="transmembrane region" description="Helical" evidence="12">
    <location>
        <begin position="307"/>
        <end position="330"/>
    </location>
</feature>
<evidence type="ECO:0000313" key="14">
    <source>
        <dbReference type="Proteomes" id="UP001432322"/>
    </source>
</evidence>
<evidence type="ECO:0000256" key="10">
    <source>
        <dbReference type="ARBA" id="ARBA00023136"/>
    </source>
</evidence>
<evidence type="ECO:0000256" key="6">
    <source>
        <dbReference type="ARBA" id="ARBA00022827"/>
    </source>
</evidence>
<comment type="caution">
    <text evidence="13">The sequence shown here is derived from an EMBL/GenBank/DDBJ whole genome shotgun (WGS) entry which is preliminary data.</text>
</comment>
<name>A0AAV5USD3_9BILA</name>
<evidence type="ECO:0000256" key="3">
    <source>
        <dbReference type="ARBA" id="ARBA00012850"/>
    </source>
</evidence>
<dbReference type="PRINTS" id="PR01125">
    <property type="entry name" value="FMOXYGENASE5"/>
</dbReference>
<evidence type="ECO:0000256" key="2">
    <source>
        <dbReference type="ARBA" id="ARBA00009183"/>
    </source>
</evidence>
<dbReference type="FunFam" id="3.50.50.60:FF:000065">
    <property type="entry name" value="Dimethylaniline monooxygenase [N-oxide-forming]"/>
    <property type="match status" value="1"/>
</dbReference>
<keyword evidence="9" id="KW-0560">Oxidoreductase</keyword>
<dbReference type="InterPro" id="IPR036188">
    <property type="entry name" value="FAD/NAD-bd_sf"/>
</dbReference>
<evidence type="ECO:0000256" key="1">
    <source>
        <dbReference type="ARBA" id="ARBA00004524"/>
    </source>
</evidence>
<keyword evidence="10 12" id="KW-0472">Membrane</keyword>
<dbReference type="Proteomes" id="UP001432322">
    <property type="component" value="Unassembled WGS sequence"/>
</dbReference>
<evidence type="ECO:0000256" key="8">
    <source>
        <dbReference type="ARBA" id="ARBA00022989"/>
    </source>
</evidence>
<protein>
    <recommendedName>
        <fullName evidence="3">flavin-containing monooxygenase</fullName>
        <ecNumber evidence="3">1.14.13.8</ecNumber>
    </recommendedName>
</protein>
<evidence type="ECO:0000256" key="12">
    <source>
        <dbReference type="SAM" id="Phobius"/>
    </source>
</evidence>
<feature type="non-terminal residue" evidence="13">
    <location>
        <position position="1"/>
    </location>
</feature>
<accession>A0AAV5USD3</accession>
<comment type="catalytic activity">
    <reaction evidence="11">
        <text>N,N-dimethylaniline + NADPH + O2 + H(+) = N,N-dimethylaniline N-oxide + NADP(+) + H2O</text>
        <dbReference type="Rhea" id="RHEA:24468"/>
        <dbReference type="ChEBI" id="CHEBI:15377"/>
        <dbReference type="ChEBI" id="CHEBI:15378"/>
        <dbReference type="ChEBI" id="CHEBI:15379"/>
        <dbReference type="ChEBI" id="CHEBI:16269"/>
        <dbReference type="ChEBI" id="CHEBI:17735"/>
        <dbReference type="ChEBI" id="CHEBI:57783"/>
        <dbReference type="ChEBI" id="CHEBI:58349"/>
        <dbReference type="EC" id="1.14.13.8"/>
    </reaction>
    <physiologicalReaction direction="left-to-right" evidence="11">
        <dbReference type="Rhea" id="RHEA:24469"/>
    </physiologicalReaction>
</comment>
<dbReference type="GO" id="GO:0050660">
    <property type="term" value="F:flavin adenine dinucleotide binding"/>
    <property type="evidence" value="ECO:0007669"/>
    <property type="project" value="InterPro"/>
</dbReference>
<dbReference type="GO" id="GO:0050661">
    <property type="term" value="F:NADP binding"/>
    <property type="evidence" value="ECO:0007669"/>
    <property type="project" value="InterPro"/>
</dbReference>
<evidence type="ECO:0000313" key="13">
    <source>
        <dbReference type="EMBL" id="GMT08724.1"/>
    </source>
</evidence>
<dbReference type="InterPro" id="IPR002257">
    <property type="entry name" value="Flavin_mOase_5"/>
</dbReference>
<evidence type="ECO:0000256" key="4">
    <source>
        <dbReference type="ARBA" id="ARBA00022630"/>
    </source>
</evidence>
<evidence type="ECO:0000256" key="11">
    <source>
        <dbReference type="ARBA" id="ARBA00049443"/>
    </source>
</evidence>
<gene>
    <name evidence="13" type="ORF">PFISCL1PPCAC_21</name>
</gene>
<keyword evidence="5 12" id="KW-0812">Transmembrane</keyword>
<dbReference type="InterPro" id="IPR050346">
    <property type="entry name" value="FMO-like"/>
</dbReference>
<evidence type="ECO:0000256" key="5">
    <source>
        <dbReference type="ARBA" id="ARBA00022692"/>
    </source>
</evidence>
<keyword evidence="4" id="KW-0285">Flavoprotein</keyword>
<keyword evidence="7" id="KW-0256">Endoplasmic reticulum</keyword>
<dbReference type="InterPro" id="IPR020946">
    <property type="entry name" value="Flavin_mOase-like"/>
</dbReference>
<comment type="subcellular location">
    <subcellularLocation>
        <location evidence="1">Microsome membrane</location>
    </subcellularLocation>
</comment>
<organism evidence="13 14">
    <name type="scientific">Pristionchus fissidentatus</name>
    <dbReference type="NCBI Taxonomy" id="1538716"/>
    <lineage>
        <taxon>Eukaryota</taxon>
        <taxon>Metazoa</taxon>
        <taxon>Ecdysozoa</taxon>
        <taxon>Nematoda</taxon>
        <taxon>Chromadorea</taxon>
        <taxon>Rhabditida</taxon>
        <taxon>Rhabditina</taxon>
        <taxon>Diplogasteromorpha</taxon>
        <taxon>Diplogasteroidea</taxon>
        <taxon>Neodiplogasteridae</taxon>
        <taxon>Pristionchus</taxon>
    </lineage>
</organism>
<dbReference type="SUPFAM" id="SSF51905">
    <property type="entry name" value="FAD/NAD(P)-binding domain"/>
    <property type="match status" value="1"/>
</dbReference>
<dbReference type="PANTHER" id="PTHR23023">
    <property type="entry name" value="DIMETHYLANILINE MONOOXYGENASE"/>
    <property type="match status" value="1"/>
</dbReference>
<sequence length="340" mass="39494">SVYDWLMKNIPWTVANDFMEHRLQQRMDHDVYGLRPNHRFFQQHPTVNDALANLLCAGLVTVTEDVECLTSDSVVVKGGRSFPCDVFISCTGYSFNFPYVQQGVVNVQDKRPSLYKYVFPLDRDDAAVIGLIQPIGSIAPIAEMQARWVARVFAGRCDLPNETERREDMERKRKEMRRRYFESDKHTMQVDYLKYMDEISSLIGCHPNPAQYLLSDPQFAFRLYAGPNVPYAYRLNGPNAWEGARAAIDNVGERVKRPLKNRECRMRKHKRRGRMNEWFRYLSLKWIAGWAAFLLSIGLFALCSTPLAPVTYLTLVTVFLLSFVFLLLWFDLQYDMTTVL</sequence>
<comment type="similarity">
    <text evidence="2">Belongs to the FMO family.</text>
</comment>